<evidence type="ECO:0000256" key="4">
    <source>
        <dbReference type="ARBA" id="ARBA00023163"/>
    </source>
</evidence>
<dbReference type="InterPro" id="IPR039420">
    <property type="entry name" value="WalR-like"/>
</dbReference>
<accession>C0C1A0</accession>
<keyword evidence="3 7" id="KW-0238">DNA-binding</keyword>
<dbReference type="eggNOG" id="COG0745">
    <property type="taxonomic scope" value="Bacteria"/>
</dbReference>
<dbReference type="PROSITE" id="PS50110">
    <property type="entry name" value="RESPONSE_REGULATORY"/>
    <property type="match status" value="1"/>
</dbReference>
<evidence type="ECO:0000259" key="9">
    <source>
        <dbReference type="PROSITE" id="PS51755"/>
    </source>
</evidence>
<dbReference type="SUPFAM" id="SSF52172">
    <property type="entry name" value="CheY-like"/>
    <property type="match status" value="1"/>
</dbReference>
<dbReference type="Gene3D" id="1.10.10.10">
    <property type="entry name" value="Winged helix-like DNA-binding domain superfamily/Winged helix DNA-binding domain"/>
    <property type="match status" value="1"/>
</dbReference>
<proteinExistence type="predicted"/>
<evidence type="ECO:0000256" key="7">
    <source>
        <dbReference type="PROSITE-ProRule" id="PRU01091"/>
    </source>
</evidence>
<dbReference type="GO" id="GO:0006355">
    <property type="term" value="P:regulation of DNA-templated transcription"/>
    <property type="evidence" value="ECO:0007669"/>
    <property type="project" value="InterPro"/>
</dbReference>
<dbReference type="HOGENOM" id="CLU_000445_30_3_9"/>
<dbReference type="SMART" id="SM00862">
    <property type="entry name" value="Trans_reg_C"/>
    <property type="match status" value="1"/>
</dbReference>
<keyword evidence="2" id="KW-0805">Transcription regulation</keyword>
<dbReference type="Proteomes" id="UP000004893">
    <property type="component" value="Unassembled WGS sequence"/>
</dbReference>
<reference evidence="10" key="2">
    <citation type="submission" date="2013-06" db="EMBL/GenBank/DDBJ databases">
        <title>Draft genome sequence of Clostridium hylemonae (DSM 15053).</title>
        <authorList>
            <person name="Sudarsanam P."/>
            <person name="Ley R."/>
            <person name="Guruge J."/>
            <person name="Turnbaugh P.J."/>
            <person name="Mahowald M."/>
            <person name="Liep D."/>
            <person name="Gordon J."/>
        </authorList>
    </citation>
    <scope>NUCLEOTIDE SEQUENCE</scope>
    <source>
        <strain evidence="10">DSM 15053</strain>
    </source>
</reference>
<comment type="caution">
    <text evidence="10">The sequence shown here is derived from an EMBL/GenBank/DDBJ whole genome shotgun (WGS) entry which is preliminary data.</text>
</comment>
<organism evidence="10 11">
    <name type="scientific">[Clostridium] hylemonae DSM 15053</name>
    <dbReference type="NCBI Taxonomy" id="553973"/>
    <lineage>
        <taxon>Bacteria</taxon>
        <taxon>Bacillati</taxon>
        <taxon>Bacillota</taxon>
        <taxon>Clostridia</taxon>
        <taxon>Lachnospirales</taxon>
        <taxon>Lachnospiraceae</taxon>
    </lineage>
</organism>
<dbReference type="EMBL" id="ABYI02000022">
    <property type="protein sequence ID" value="EEG73914.1"/>
    <property type="molecule type" value="Genomic_DNA"/>
</dbReference>
<evidence type="ECO:0000256" key="6">
    <source>
        <dbReference type="PROSITE-ProRule" id="PRU00169"/>
    </source>
</evidence>
<gene>
    <name evidence="10" type="ORF">CLOHYLEM_05919</name>
</gene>
<dbReference type="Pfam" id="PF00486">
    <property type="entry name" value="Trans_reg_C"/>
    <property type="match status" value="1"/>
</dbReference>
<evidence type="ECO:0000256" key="3">
    <source>
        <dbReference type="ARBA" id="ARBA00023125"/>
    </source>
</evidence>
<evidence type="ECO:0000313" key="10">
    <source>
        <dbReference type="EMBL" id="EEG73914.1"/>
    </source>
</evidence>
<dbReference type="InterPro" id="IPR011006">
    <property type="entry name" value="CheY-like_superfamily"/>
</dbReference>
<dbReference type="GO" id="GO:0032993">
    <property type="term" value="C:protein-DNA complex"/>
    <property type="evidence" value="ECO:0007669"/>
    <property type="project" value="TreeGrafter"/>
</dbReference>
<dbReference type="GO" id="GO:0005829">
    <property type="term" value="C:cytosol"/>
    <property type="evidence" value="ECO:0007669"/>
    <property type="project" value="TreeGrafter"/>
</dbReference>
<evidence type="ECO:0000256" key="5">
    <source>
        <dbReference type="ARBA" id="ARBA00024867"/>
    </source>
</evidence>
<dbReference type="SMART" id="SM00448">
    <property type="entry name" value="REC"/>
    <property type="match status" value="1"/>
</dbReference>
<name>C0C1A0_9FIRM</name>
<dbReference type="AlphaFoldDB" id="C0C1A0"/>
<dbReference type="Gene3D" id="3.40.50.2300">
    <property type="match status" value="1"/>
</dbReference>
<feature type="domain" description="OmpR/PhoB-type" evidence="9">
    <location>
        <begin position="150"/>
        <end position="246"/>
    </location>
</feature>
<dbReference type="STRING" id="553973.CLOHYLEM_05919"/>
<evidence type="ECO:0000256" key="2">
    <source>
        <dbReference type="ARBA" id="ARBA00023015"/>
    </source>
</evidence>
<dbReference type="CDD" id="cd00383">
    <property type="entry name" value="trans_reg_C"/>
    <property type="match status" value="1"/>
</dbReference>
<evidence type="ECO:0000256" key="1">
    <source>
        <dbReference type="ARBA" id="ARBA00018672"/>
    </source>
</evidence>
<dbReference type="InterPro" id="IPR001867">
    <property type="entry name" value="OmpR/PhoB-type_DNA-bd"/>
</dbReference>
<comment type="function">
    <text evidence="5">May play the central regulatory role in sporulation. It may be an element of the effector pathway responsible for the activation of sporulation genes in response to nutritional stress. Spo0A may act in concert with spo0H (a sigma factor) to control the expression of some genes that are critical to the sporulation process.</text>
</comment>
<keyword evidence="11" id="KW-1185">Reference proteome</keyword>
<dbReference type="PROSITE" id="PS51755">
    <property type="entry name" value="OMPR_PHOB"/>
    <property type="match status" value="1"/>
</dbReference>
<evidence type="ECO:0000259" key="8">
    <source>
        <dbReference type="PROSITE" id="PS50110"/>
    </source>
</evidence>
<feature type="DNA-binding region" description="OmpR/PhoB-type" evidence="7">
    <location>
        <begin position="150"/>
        <end position="246"/>
    </location>
</feature>
<reference evidence="10" key="1">
    <citation type="submission" date="2009-02" db="EMBL/GenBank/DDBJ databases">
        <authorList>
            <person name="Fulton L."/>
            <person name="Clifton S."/>
            <person name="Fulton B."/>
            <person name="Xu J."/>
            <person name="Minx P."/>
            <person name="Pepin K.H."/>
            <person name="Johnson M."/>
            <person name="Bhonagiri V."/>
            <person name="Nash W.E."/>
            <person name="Mardis E.R."/>
            <person name="Wilson R.K."/>
        </authorList>
    </citation>
    <scope>NUCLEOTIDE SEQUENCE [LARGE SCALE GENOMIC DNA]</scope>
    <source>
        <strain evidence="10">DSM 15053</strain>
    </source>
</reference>
<dbReference type="GO" id="GO:0000976">
    <property type="term" value="F:transcription cis-regulatory region binding"/>
    <property type="evidence" value="ECO:0007669"/>
    <property type="project" value="TreeGrafter"/>
</dbReference>
<dbReference type="Pfam" id="PF00072">
    <property type="entry name" value="Response_reg"/>
    <property type="match status" value="1"/>
</dbReference>
<keyword evidence="4" id="KW-0804">Transcription</keyword>
<evidence type="ECO:0000313" key="11">
    <source>
        <dbReference type="Proteomes" id="UP000004893"/>
    </source>
</evidence>
<dbReference type="PANTHER" id="PTHR48111:SF43">
    <property type="entry name" value="STAGE 0 SPORULATION PROTEIN A HOMOLOG"/>
    <property type="match status" value="1"/>
</dbReference>
<feature type="domain" description="Response regulatory" evidence="8">
    <location>
        <begin position="28"/>
        <end position="141"/>
    </location>
</feature>
<protein>
    <recommendedName>
        <fullName evidence="1">Stage 0 sporulation protein A homolog</fullName>
    </recommendedName>
</protein>
<dbReference type="InterPro" id="IPR016032">
    <property type="entry name" value="Sig_transdc_resp-reg_C-effctor"/>
</dbReference>
<keyword evidence="6" id="KW-0597">Phosphoprotein</keyword>
<dbReference type="GO" id="GO:0000156">
    <property type="term" value="F:phosphorelay response regulator activity"/>
    <property type="evidence" value="ECO:0007669"/>
    <property type="project" value="TreeGrafter"/>
</dbReference>
<dbReference type="PANTHER" id="PTHR48111">
    <property type="entry name" value="REGULATOR OF RPOS"/>
    <property type="match status" value="1"/>
</dbReference>
<sequence>MKQKKSCYNGPYYDENGDICAGGKAMERIFIVEDEEKIRSELKTVLEKNGYTVEAAAEFGDIPRQIMEAAPDLVLLDINLPVNDGFYICREIRRQSDIPVIVVTSSDSDMDELMSLNVGADDFITKPYNIHILLAHIGTVLHRVKGPGRSFVITHKGLSLDVLGSSASHRGKKADLTKNELGILKYLMEHAGAVVSRNELICHMWEMEEFIEDSTLTVNVNRLRRKLSDIGLDDYLLTKRGQGYMV</sequence>
<dbReference type="SUPFAM" id="SSF46894">
    <property type="entry name" value="C-terminal effector domain of the bipartite response regulators"/>
    <property type="match status" value="1"/>
</dbReference>
<feature type="modified residue" description="4-aspartylphosphate" evidence="6">
    <location>
        <position position="77"/>
    </location>
</feature>
<dbReference type="InterPro" id="IPR036388">
    <property type="entry name" value="WH-like_DNA-bd_sf"/>
</dbReference>
<dbReference type="InterPro" id="IPR001789">
    <property type="entry name" value="Sig_transdc_resp-reg_receiver"/>
</dbReference>